<comment type="function">
    <text evidence="8">Endoglycosidase that releases N-glycans from glycoproteins by cleaving the beta-1,4-glycosidic bond in the N,N'-diacetylchitobiose core. Involved in the processing of free oligosaccharides in the cytosol.</text>
</comment>
<dbReference type="FunFam" id="3.20.20.80:FF:000043">
    <property type="entry name" value="cytosolic endo-beta-N-acetylglucosaminidase"/>
    <property type="match status" value="1"/>
</dbReference>
<evidence type="ECO:0000259" key="10">
    <source>
        <dbReference type="Pfam" id="PF03644"/>
    </source>
</evidence>
<dbReference type="InterPro" id="IPR032979">
    <property type="entry name" value="ENGase"/>
</dbReference>
<evidence type="ECO:0000256" key="4">
    <source>
        <dbReference type="ARBA" id="ARBA00022490"/>
    </source>
</evidence>
<keyword evidence="12" id="KW-1185">Reference proteome</keyword>
<dbReference type="PANTHER" id="PTHR13246:SF1">
    <property type="entry name" value="CYTOSOLIC ENDO-BETA-N-ACETYLGLUCOSAMINIDASE"/>
    <property type="match status" value="1"/>
</dbReference>
<dbReference type="OMA" id="WINQAHM"/>
<keyword evidence="4" id="KW-0963">Cytoplasm</keyword>
<dbReference type="KEGG" id="lgi:LOTGIDRAFT_119666"/>
<organism evidence="11 12">
    <name type="scientific">Lottia gigantea</name>
    <name type="common">Giant owl limpet</name>
    <dbReference type="NCBI Taxonomy" id="225164"/>
    <lineage>
        <taxon>Eukaryota</taxon>
        <taxon>Metazoa</taxon>
        <taxon>Spiralia</taxon>
        <taxon>Lophotrochozoa</taxon>
        <taxon>Mollusca</taxon>
        <taxon>Gastropoda</taxon>
        <taxon>Patellogastropoda</taxon>
        <taxon>Lottioidea</taxon>
        <taxon>Lottiidae</taxon>
        <taxon>Lottia</taxon>
    </lineage>
</organism>
<name>V4A9B5_LOTGI</name>
<dbReference type="STRING" id="225164.V4A9B5"/>
<evidence type="ECO:0000256" key="8">
    <source>
        <dbReference type="ARBA" id="ARBA00054935"/>
    </source>
</evidence>
<evidence type="ECO:0000256" key="6">
    <source>
        <dbReference type="ARBA" id="ARBA00023295"/>
    </source>
</evidence>
<evidence type="ECO:0000313" key="11">
    <source>
        <dbReference type="EMBL" id="ESO93332.1"/>
    </source>
</evidence>
<dbReference type="GeneID" id="20231763"/>
<proteinExistence type="inferred from homology"/>
<evidence type="ECO:0000256" key="7">
    <source>
        <dbReference type="ARBA" id="ARBA00034414"/>
    </source>
</evidence>
<evidence type="ECO:0000256" key="5">
    <source>
        <dbReference type="ARBA" id="ARBA00022801"/>
    </source>
</evidence>
<dbReference type="OrthoDB" id="284473at2759"/>
<comment type="catalytic activity">
    <reaction evidence="7">
        <text>an N(4)-(oligosaccharide-(1-&gt;3)-[oligosaccharide-(1-&gt;6)]-beta-D-Man-(1-&gt;4)-beta-D-GlcNAc-(1-&gt;4)-alpha-D-GlcNAc)-L-asparaginyl-[protein] + H2O = an oligosaccharide-(1-&gt;3)-[oligosaccharide-(1-&gt;6)]-beta-D-Man-(1-&gt;4)-D-GlcNAc + N(4)-(N-acetyl-beta-D-glucosaminyl)-L-asparaginyl-[protein]</text>
        <dbReference type="Rhea" id="RHEA:73067"/>
        <dbReference type="Rhea" id="RHEA-COMP:12603"/>
        <dbReference type="Rhea" id="RHEA-COMP:18176"/>
        <dbReference type="ChEBI" id="CHEBI:15377"/>
        <dbReference type="ChEBI" id="CHEBI:132248"/>
        <dbReference type="ChEBI" id="CHEBI:192714"/>
        <dbReference type="ChEBI" id="CHEBI:192715"/>
        <dbReference type="EC" id="3.2.1.96"/>
    </reaction>
</comment>
<dbReference type="CDD" id="cd06547">
    <property type="entry name" value="GH85_ENGase"/>
    <property type="match status" value="1"/>
</dbReference>
<comment type="similarity">
    <text evidence="2">Belongs to the glycosyl hydrolase 85 family.</text>
</comment>
<reference evidence="11" key="1">
    <citation type="journal article" date="2013" name="Nature">
        <title>Insights into bilaterian evolution from three spiralian genomes.</title>
        <authorList>
            <person name="Simakov O."/>
            <person name="Marletaz F."/>
            <person name="Cho S.J."/>
            <person name="Edsinger-Gonzales E."/>
            <person name="Havlak P."/>
            <person name="Hellsten U."/>
            <person name="Kuo D.H."/>
            <person name="Larsson T."/>
            <person name="Lv J."/>
            <person name="Arendt D."/>
            <person name="Savage R."/>
            <person name="Osoegawa K."/>
            <person name="de Jong P."/>
            <person name="Grimwood J."/>
            <person name="Chapman J.A."/>
            <person name="Shapiro H."/>
            <person name="Aerts A."/>
            <person name="Otillar R.P."/>
            <person name="Terry A.Y."/>
            <person name="Boore J.L."/>
            <person name="Grigoriev I.V."/>
            <person name="Lindberg D.R."/>
            <person name="Seaver E.C."/>
            <person name="Weisblat D.A."/>
            <person name="Putnam N.H."/>
            <person name="Rokhsar D.S."/>
        </authorList>
    </citation>
    <scope>NUCLEOTIDE SEQUENCE [LARGE SCALE GENOMIC DNA]</scope>
</reference>
<protein>
    <recommendedName>
        <fullName evidence="9">Cytosolic endo-beta-N-acetylglucosaminidase</fullName>
        <ecNumber evidence="3">3.2.1.96</ecNumber>
    </recommendedName>
</protein>
<evidence type="ECO:0000256" key="2">
    <source>
        <dbReference type="ARBA" id="ARBA00007849"/>
    </source>
</evidence>
<dbReference type="EC" id="3.2.1.96" evidence="3"/>
<dbReference type="GO" id="GO:0005829">
    <property type="term" value="C:cytosol"/>
    <property type="evidence" value="ECO:0007669"/>
    <property type="project" value="UniProtKB-SubCell"/>
</dbReference>
<dbReference type="Gene3D" id="3.20.20.80">
    <property type="entry name" value="Glycosidases"/>
    <property type="match status" value="1"/>
</dbReference>
<dbReference type="InterPro" id="IPR005201">
    <property type="entry name" value="TIM_ENGase"/>
</dbReference>
<dbReference type="Proteomes" id="UP000030746">
    <property type="component" value="Unassembled WGS sequence"/>
</dbReference>
<dbReference type="AlphaFoldDB" id="V4A9B5"/>
<dbReference type="Pfam" id="PF03644">
    <property type="entry name" value="Glyco_hydro_85"/>
    <property type="match status" value="1"/>
</dbReference>
<dbReference type="PANTHER" id="PTHR13246">
    <property type="entry name" value="ENDO BETA N-ACETYLGLUCOSAMINIDASE"/>
    <property type="match status" value="1"/>
</dbReference>
<dbReference type="GO" id="GO:0033925">
    <property type="term" value="F:mannosyl-glycoprotein endo-beta-N-acetylglucosaminidase activity"/>
    <property type="evidence" value="ECO:0007669"/>
    <property type="project" value="UniProtKB-EC"/>
</dbReference>
<dbReference type="CTD" id="20231763"/>
<evidence type="ECO:0000256" key="9">
    <source>
        <dbReference type="ARBA" id="ARBA00072457"/>
    </source>
</evidence>
<keyword evidence="6" id="KW-0326">Glycosidase</keyword>
<sequence length="344" mass="40003">MEDDRPVCKPIEKYRDVLSWEGGADQFSVSKIPLASNQLKSGVPKTLICHDMKGGYLDDRFVQGSSSSDAYRFYHWQYIDIFIYFSHNLVTIPPPCWTNAGHRHGVKVLGTLITEWKYGFECCNLFLENVDVYKNFATKLVNMAEYYRFDGWLINIENEVQSRKVNDLKDFVEDLTRKMHEAIPGSVVIWYDSVTDTGKLDWQNELNDRNRMYFEVCDGIYLNYNWTHEKLENSKTIAVEYDRPFDVYVGIDIFGRGTPGDGGYNTREALTMVRQHNLSSALFANGWVYETQGKDNFTQNENRFWREICDLCPRNKKNTLPLATSFCQGFGEKFYLNGLVCYIC</sequence>
<dbReference type="EMBL" id="KB201931">
    <property type="protein sequence ID" value="ESO93332.1"/>
    <property type="molecule type" value="Genomic_DNA"/>
</dbReference>
<dbReference type="RefSeq" id="XP_009056027.1">
    <property type="nucleotide sequence ID" value="XM_009057779.1"/>
</dbReference>
<accession>V4A9B5</accession>
<keyword evidence="5" id="KW-0378">Hydrolase</keyword>
<evidence type="ECO:0000256" key="1">
    <source>
        <dbReference type="ARBA" id="ARBA00004514"/>
    </source>
</evidence>
<evidence type="ECO:0000256" key="3">
    <source>
        <dbReference type="ARBA" id="ARBA00012566"/>
    </source>
</evidence>
<evidence type="ECO:0000313" key="12">
    <source>
        <dbReference type="Proteomes" id="UP000030746"/>
    </source>
</evidence>
<gene>
    <name evidence="11" type="ORF">LOTGIDRAFT_119666</name>
</gene>
<dbReference type="HOGENOM" id="CLU_032246_0_0_1"/>
<comment type="subcellular location">
    <subcellularLocation>
        <location evidence="1">Cytoplasm</location>
        <location evidence="1">Cytosol</location>
    </subcellularLocation>
</comment>
<feature type="domain" description="Cytosolic endo-beta-N-acetylglucosaminidase TIM barrel" evidence="10">
    <location>
        <begin position="56"/>
        <end position="334"/>
    </location>
</feature>